<evidence type="ECO:0000256" key="1">
    <source>
        <dbReference type="ARBA" id="ARBA00008645"/>
    </source>
</evidence>
<evidence type="ECO:0000313" key="4">
    <source>
        <dbReference type="EMBL" id="CCC91216.1"/>
    </source>
</evidence>
<dbReference type="EMBL" id="HE575320">
    <property type="protein sequence ID" value="CCC91216.1"/>
    <property type="molecule type" value="Genomic_DNA"/>
</dbReference>
<gene>
    <name evidence="4" type="ORF">TCIL3000_7_150</name>
</gene>
<dbReference type="InterPro" id="IPR029058">
    <property type="entry name" value="AB_hydrolase_fold"/>
</dbReference>
<comment type="similarity">
    <text evidence="1">Belongs to the AB hydrolase superfamily.</text>
</comment>
<feature type="domain" description="AB hydrolase-1" evidence="3">
    <location>
        <begin position="25"/>
        <end position="298"/>
    </location>
</feature>
<dbReference type="Gene3D" id="3.40.50.1820">
    <property type="entry name" value="alpha/beta hydrolase"/>
    <property type="match status" value="1"/>
</dbReference>
<proteinExistence type="inferred from homology"/>
<dbReference type="InterPro" id="IPR000073">
    <property type="entry name" value="AB_hydrolase_1"/>
</dbReference>
<dbReference type="PANTHER" id="PTHR46118">
    <property type="entry name" value="PROTEIN ABHD11"/>
    <property type="match status" value="1"/>
</dbReference>
<protein>
    <recommendedName>
        <fullName evidence="3">AB hydrolase-1 domain-containing protein</fullName>
    </recommendedName>
</protein>
<dbReference type="VEuPathDB" id="TriTrypDB:TcIL3000_7_150"/>
<evidence type="ECO:0000256" key="2">
    <source>
        <dbReference type="ARBA" id="ARBA00022801"/>
    </source>
</evidence>
<sequence length="321" mass="35119">MAPVSLYSAQVSRIAKGSLPQPVHFVMVHGFLSHGGSLTSLARRLHKFCAADDTLQPVVFFAVDCRNHGRSPHTKTHTLDDMVADLHKWLDHSVHVVPGVPAGSEGGPAKVIAIGHSMGSLVWTKYMMDRLNGNEHRVSVAALISLDMPPLTNALFPSPLRGLLWNYMELMKKVNLSAIRDMRTARAEFTRCGIHDKEVQGFFTTNLKIDRGGSAPQTETSWRCNLPVLTESLREGAIFMPEALTSVTPRRKIDVPVLSIMGGRSAISKCKHLGGLWSTCATTTEEFILPKAGHNICYDDLDGTASLIESFIKKLSLVPAS</sequence>
<keyword evidence="2" id="KW-0378">Hydrolase</keyword>
<dbReference type="PANTHER" id="PTHR46118:SF4">
    <property type="entry name" value="PROTEIN ABHD11"/>
    <property type="match status" value="1"/>
</dbReference>
<dbReference type="AlphaFoldDB" id="G0UPA5"/>
<dbReference type="Pfam" id="PF12697">
    <property type="entry name" value="Abhydrolase_6"/>
    <property type="match status" value="1"/>
</dbReference>
<dbReference type="GO" id="GO:0016787">
    <property type="term" value="F:hydrolase activity"/>
    <property type="evidence" value="ECO:0007669"/>
    <property type="project" value="UniProtKB-KW"/>
</dbReference>
<dbReference type="SUPFAM" id="SSF53474">
    <property type="entry name" value="alpha/beta-Hydrolases"/>
    <property type="match status" value="1"/>
</dbReference>
<organism evidence="4">
    <name type="scientific">Trypanosoma congolense (strain IL3000)</name>
    <dbReference type="NCBI Taxonomy" id="1068625"/>
    <lineage>
        <taxon>Eukaryota</taxon>
        <taxon>Discoba</taxon>
        <taxon>Euglenozoa</taxon>
        <taxon>Kinetoplastea</taxon>
        <taxon>Metakinetoplastina</taxon>
        <taxon>Trypanosomatida</taxon>
        <taxon>Trypanosomatidae</taxon>
        <taxon>Trypanosoma</taxon>
        <taxon>Nannomonas</taxon>
    </lineage>
</organism>
<evidence type="ECO:0000259" key="3">
    <source>
        <dbReference type="Pfam" id="PF12697"/>
    </source>
</evidence>
<accession>G0UPA5</accession>
<name>G0UPA5_TRYCI</name>
<reference evidence="4" key="1">
    <citation type="journal article" date="2012" name="Proc. Natl. Acad. Sci. U.S.A.">
        <title>Antigenic diversity is generated by distinct evolutionary mechanisms in African trypanosome species.</title>
        <authorList>
            <person name="Jackson A.P."/>
            <person name="Berry A."/>
            <person name="Aslett M."/>
            <person name="Allison H.C."/>
            <person name="Burton P."/>
            <person name="Vavrova-Anderson J."/>
            <person name="Brown R."/>
            <person name="Browne H."/>
            <person name="Corton N."/>
            <person name="Hauser H."/>
            <person name="Gamble J."/>
            <person name="Gilderthorp R."/>
            <person name="Marcello L."/>
            <person name="McQuillan J."/>
            <person name="Otto T.D."/>
            <person name="Quail M.A."/>
            <person name="Sanders M.J."/>
            <person name="van Tonder A."/>
            <person name="Ginger M.L."/>
            <person name="Field M.C."/>
            <person name="Barry J.D."/>
            <person name="Hertz-Fowler C."/>
            <person name="Berriman M."/>
        </authorList>
    </citation>
    <scope>NUCLEOTIDE SEQUENCE</scope>
    <source>
        <strain evidence="4">IL3000</strain>
    </source>
</reference>